<sequence>MPKWSILGTVGVPGSYGGFETLAENLVHFHASHDLKAALSVYCSSKVLSKRYTKFRHANLRYVSLDANGPQSVPYDILSLLDAVLRRTDVILLLGVSGALALPLVRAISRCRIVTNIDGIEWKRGKWPRTVRVILRLSERAAVRWSHTVVADNTAIADYVRQSYGRECTVIPYGGDHALIASPAAIPGLKLPESYALALCRIEPENNIAMILDAFARTPNKPLVFVGNWDKSDYGRALRRQYSAAPNLHLLDPVYSPQHLRWLRDRASAYIHGHSAGGTNPSLVEMMHFGVPVFAHGCSFNRITTENKARYFMTASELKVAVEAMNCELSKDIGASMREIAIRRYRWELIGSEYFRLFENVLE</sequence>
<name>A0A3L7DYM7_9GAMM</name>
<evidence type="ECO:0000313" key="4">
    <source>
        <dbReference type="Proteomes" id="UP000265509"/>
    </source>
</evidence>
<dbReference type="Gene3D" id="3.40.50.2000">
    <property type="entry name" value="Glycogen Phosphorylase B"/>
    <property type="match status" value="2"/>
</dbReference>
<feature type="domain" description="DUF1972" evidence="2">
    <location>
        <begin position="6"/>
        <end position="176"/>
    </location>
</feature>
<organism evidence="3 4">
    <name type="scientific">Seongchinamella sediminis</name>
    <dbReference type="NCBI Taxonomy" id="2283635"/>
    <lineage>
        <taxon>Bacteria</taxon>
        <taxon>Pseudomonadati</taxon>
        <taxon>Pseudomonadota</taxon>
        <taxon>Gammaproteobacteria</taxon>
        <taxon>Cellvibrionales</taxon>
        <taxon>Halieaceae</taxon>
        <taxon>Seongchinamella</taxon>
    </lineage>
</organism>
<dbReference type="PANTHER" id="PTHR46401:SF8">
    <property type="entry name" value="BLL6006 PROTEIN"/>
    <property type="match status" value="1"/>
</dbReference>
<dbReference type="PANTHER" id="PTHR46401">
    <property type="entry name" value="GLYCOSYLTRANSFERASE WBBK-RELATED"/>
    <property type="match status" value="1"/>
</dbReference>
<reference evidence="3 4" key="1">
    <citation type="submission" date="2018-07" db="EMBL/GenBank/DDBJ databases">
        <title>Halioglobus sp. genome submission.</title>
        <authorList>
            <person name="Ye M.-Q."/>
            <person name="Du Z.-J."/>
        </authorList>
    </citation>
    <scope>NUCLEOTIDE SEQUENCE [LARGE SCALE GENOMIC DNA]</scope>
    <source>
        <strain evidence="3 4">U0301</strain>
    </source>
</reference>
<accession>A0A3L7DYM7</accession>
<evidence type="ECO:0000259" key="2">
    <source>
        <dbReference type="Pfam" id="PF09314"/>
    </source>
</evidence>
<proteinExistence type="predicted"/>
<dbReference type="InterPro" id="IPR001296">
    <property type="entry name" value="Glyco_trans_1"/>
</dbReference>
<dbReference type="AlphaFoldDB" id="A0A3L7DYM7"/>
<keyword evidence="4" id="KW-1185">Reference proteome</keyword>
<dbReference type="OrthoDB" id="9792269at2"/>
<evidence type="ECO:0000313" key="3">
    <source>
        <dbReference type="EMBL" id="RLQ21223.1"/>
    </source>
</evidence>
<gene>
    <name evidence="3" type="ORF">DWB85_13940</name>
</gene>
<dbReference type="Pfam" id="PF09314">
    <property type="entry name" value="DUF1972"/>
    <property type="match status" value="1"/>
</dbReference>
<dbReference type="Pfam" id="PF00534">
    <property type="entry name" value="Glycos_transf_1"/>
    <property type="match status" value="1"/>
</dbReference>
<dbReference type="EMBL" id="QRAN01000015">
    <property type="protein sequence ID" value="RLQ21223.1"/>
    <property type="molecule type" value="Genomic_DNA"/>
</dbReference>
<dbReference type="Proteomes" id="UP000265509">
    <property type="component" value="Unassembled WGS sequence"/>
</dbReference>
<dbReference type="InterPro" id="IPR015393">
    <property type="entry name" value="DUF1972"/>
</dbReference>
<feature type="domain" description="Glycosyl transferase family 1" evidence="1">
    <location>
        <begin position="192"/>
        <end position="316"/>
    </location>
</feature>
<dbReference type="GO" id="GO:0016757">
    <property type="term" value="F:glycosyltransferase activity"/>
    <property type="evidence" value="ECO:0007669"/>
    <property type="project" value="InterPro"/>
</dbReference>
<evidence type="ECO:0000259" key="1">
    <source>
        <dbReference type="Pfam" id="PF00534"/>
    </source>
</evidence>
<protein>
    <submittedName>
        <fullName evidence="3">DUF1972 domain-containing protein</fullName>
    </submittedName>
</protein>
<comment type="caution">
    <text evidence="3">The sequence shown here is derived from an EMBL/GenBank/DDBJ whole genome shotgun (WGS) entry which is preliminary data.</text>
</comment>
<dbReference type="SUPFAM" id="SSF53756">
    <property type="entry name" value="UDP-Glycosyltransferase/glycogen phosphorylase"/>
    <property type="match status" value="1"/>
</dbReference>